<evidence type="ECO:0000256" key="2">
    <source>
        <dbReference type="SAM" id="SignalP"/>
    </source>
</evidence>
<protein>
    <submittedName>
        <fullName evidence="3">Uncharacterized protein</fullName>
    </submittedName>
</protein>
<feature type="compositionally biased region" description="Basic and acidic residues" evidence="1">
    <location>
        <begin position="42"/>
        <end position="51"/>
    </location>
</feature>
<feature type="signal peptide" evidence="2">
    <location>
        <begin position="1"/>
        <end position="15"/>
    </location>
</feature>
<dbReference type="EMBL" id="KQ417642">
    <property type="protein sequence ID" value="KOF90928.1"/>
    <property type="molecule type" value="Genomic_DNA"/>
</dbReference>
<reference evidence="3" key="1">
    <citation type="submission" date="2015-07" db="EMBL/GenBank/DDBJ databases">
        <title>MeaNS - Measles Nucleotide Surveillance Program.</title>
        <authorList>
            <person name="Tran T."/>
            <person name="Druce J."/>
        </authorList>
    </citation>
    <scope>NUCLEOTIDE SEQUENCE</scope>
    <source>
        <strain evidence="3">UCB-OBI-ISO-001</strain>
        <tissue evidence="3">Gonad</tissue>
    </source>
</reference>
<keyword evidence="2" id="KW-0732">Signal</keyword>
<accession>A0A0L8HNW0</accession>
<proteinExistence type="predicted"/>
<name>A0A0L8HNW0_OCTBM</name>
<dbReference type="AlphaFoldDB" id="A0A0L8HNW0"/>
<sequence>MLLVVDVCLKIFILADILLQEQELISLPKSKKHNLSVTKSKKSADSDKMCR</sequence>
<organism evidence="3">
    <name type="scientific">Octopus bimaculoides</name>
    <name type="common">California two-spotted octopus</name>
    <dbReference type="NCBI Taxonomy" id="37653"/>
    <lineage>
        <taxon>Eukaryota</taxon>
        <taxon>Metazoa</taxon>
        <taxon>Spiralia</taxon>
        <taxon>Lophotrochozoa</taxon>
        <taxon>Mollusca</taxon>
        <taxon>Cephalopoda</taxon>
        <taxon>Coleoidea</taxon>
        <taxon>Octopodiformes</taxon>
        <taxon>Octopoda</taxon>
        <taxon>Incirrata</taxon>
        <taxon>Octopodidae</taxon>
        <taxon>Octopus</taxon>
    </lineage>
</organism>
<evidence type="ECO:0000256" key="1">
    <source>
        <dbReference type="SAM" id="MobiDB-lite"/>
    </source>
</evidence>
<evidence type="ECO:0000313" key="3">
    <source>
        <dbReference type="EMBL" id="KOF90928.1"/>
    </source>
</evidence>
<feature type="region of interest" description="Disordered" evidence="1">
    <location>
        <begin position="32"/>
        <end position="51"/>
    </location>
</feature>
<gene>
    <name evidence="3" type="ORF">OCBIM_22010103mg</name>
</gene>
<feature type="chain" id="PRO_5013357216" evidence="2">
    <location>
        <begin position="16"/>
        <end position="51"/>
    </location>
</feature>